<dbReference type="EMBL" id="SFCA01000014">
    <property type="protein sequence ID" value="TRT62231.1"/>
    <property type="molecule type" value="Genomic_DNA"/>
</dbReference>
<dbReference type="Proteomes" id="UP000316443">
    <property type="component" value="Unassembled WGS sequence"/>
</dbReference>
<gene>
    <name evidence="1" type="ORF">EWV85_00900</name>
</gene>
<protein>
    <submittedName>
        <fullName evidence="1">Uncharacterized protein</fullName>
    </submittedName>
</protein>
<organism evidence="1 2">
    <name type="scientific">Microcystis aeruginosa Ma_QC_C_20070703_M131</name>
    <dbReference type="NCBI Taxonomy" id="2486263"/>
    <lineage>
        <taxon>Bacteria</taxon>
        <taxon>Bacillati</taxon>
        <taxon>Cyanobacteriota</taxon>
        <taxon>Cyanophyceae</taxon>
        <taxon>Oscillatoriophycideae</taxon>
        <taxon>Chroococcales</taxon>
        <taxon>Microcystaceae</taxon>
        <taxon>Microcystis</taxon>
    </lineage>
</organism>
<reference evidence="1 2" key="1">
    <citation type="submission" date="2019-01" db="EMBL/GenBank/DDBJ databases">
        <title>Coherence of Microcystis species and biogeography revealed through population genomics.</title>
        <authorList>
            <person name="Perez-Carrascal O.M."/>
            <person name="Terrat Y."/>
            <person name="Giani A."/>
            <person name="Fortin N."/>
            <person name="Tromas N."/>
            <person name="Shapiro B.J."/>
        </authorList>
    </citation>
    <scope>NUCLEOTIDE SEQUENCE [LARGE SCALE GENOMIC DNA]</scope>
    <source>
        <strain evidence="1">Ma_QC_C_20070703_M131</strain>
    </source>
</reference>
<evidence type="ECO:0000313" key="2">
    <source>
        <dbReference type="Proteomes" id="UP000316443"/>
    </source>
</evidence>
<sequence length="87" mass="9905">MSVSYISQKIKSKTLETTTEAIIENEKLEILTDNQLGIKEIKVINDGTVINTITNNIQLSEYENRIFDAVIQSGIGENIVQFYWLIL</sequence>
<name>A0A551YMM0_MICAE</name>
<comment type="caution">
    <text evidence="1">The sequence shown here is derived from an EMBL/GenBank/DDBJ whole genome shotgun (WGS) entry which is preliminary data.</text>
</comment>
<accession>A0A551YMM0</accession>
<evidence type="ECO:0000313" key="1">
    <source>
        <dbReference type="EMBL" id="TRT62231.1"/>
    </source>
</evidence>
<proteinExistence type="predicted"/>
<dbReference type="AlphaFoldDB" id="A0A551YMM0"/>